<feature type="compositionally biased region" description="Polar residues" evidence="5">
    <location>
        <begin position="1740"/>
        <end position="1750"/>
    </location>
</feature>
<dbReference type="SUPFAM" id="SSF74788">
    <property type="entry name" value="Cullin repeat-like"/>
    <property type="match status" value="1"/>
</dbReference>
<evidence type="ECO:0000256" key="1">
    <source>
        <dbReference type="ARBA" id="ARBA00006019"/>
    </source>
</evidence>
<dbReference type="InterPro" id="IPR021827">
    <property type="entry name" value="Nup186/Nup192/Nup205"/>
</dbReference>
<dbReference type="FunFam" id="1.20.1310.10:FF:000035">
    <property type="entry name" value="Ubiquitin ligase subunit CulD, putative"/>
    <property type="match status" value="1"/>
</dbReference>
<dbReference type="InterPro" id="IPR036390">
    <property type="entry name" value="WH_DNA-bd_sf"/>
</dbReference>
<dbReference type="SUPFAM" id="SSF46785">
    <property type="entry name" value="Winged helix' DNA-binding domain"/>
    <property type="match status" value="1"/>
</dbReference>
<evidence type="ECO:0000256" key="3">
    <source>
        <dbReference type="RuleBase" id="RU003829"/>
    </source>
</evidence>
<dbReference type="PROSITE" id="PS50069">
    <property type="entry name" value="CULLIN_2"/>
    <property type="match status" value="1"/>
</dbReference>
<dbReference type="InterPro" id="IPR001373">
    <property type="entry name" value="Cullin_N"/>
</dbReference>
<evidence type="ECO:0000313" key="7">
    <source>
        <dbReference type="EMBL" id="QSZ37029.1"/>
    </source>
</evidence>
<evidence type="ECO:0000256" key="4">
    <source>
        <dbReference type="SAM" id="Coils"/>
    </source>
</evidence>
<evidence type="ECO:0000256" key="2">
    <source>
        <dbReference type="PROSITE-ProRule" id="PRU00330"/>
    </source>
</evidence>
<name>A0A8A3PQ49_9HELO</name>
<dbReference type="InterPro" id="IPR016159">
    <property type="entry name" value="Cullin_repeat-like_dom_sf"/>
</dbReference>
<dbReference type="InterPro" id="IPR016158">
    <property type="entry name" value="Cullin_homology"/>
</dbReference>
<dbReference type="Proteomes" id="UP000672032">
    <property type="component" value="Chromosome 8"/>
</dbReference>
<dbReference type="Pfam" id="PF11894">
    <property type="entry name" value="Nup192"/>
    <property type="match status" value="1"/>
</dbReference>
<feature type="compositionally biased region" description="Polar residues" evidence="5">
    <location>
        <begin position="1724"/>
        <end position="1733"/>
    </location>
</feature>
<comment type="similarity">
    <text evidence="1 2 3">Belongs to the cullin family.</text>
</comment>
<dbReference type="FunFam" id="1.20.1310.10:FF:000031">
    <property type="entry name" value="Ubiquitin ligase subunit CulD"/>
    <property type="match status" value="1"/>
</dbReference>
<feature type="compositionally biased region" description="Polar residues" evidence="5">
    <location>
        <begin position="1758"/>
        <end position="1775"/>
    </location>
</feature>
<dbReference type="GO" id="GO:0006511">
    <property type="term" value="P:ubiquitin-dependent protein catabolic process"/>
    <property type="evidence" value="ECO:0007669"/>
    <property type="project" value="InterPro"/>
</dbReference>
<dbReference type="InterPro" id="IPR036317">
    <property type="entry name" value="Cullin_homology_sf"/>
</dbReference>
<feature type="domain" description="Cullin family profile" evidence="6">
    <location>
        <begin position="2179"/>
        <end position="2433"/>
    </location>
</feature>
<dbReference type="InterPro" id="IPR019559">
    <property type="entry name" value="Cullin_neddylation_domain"/>
</dbReference>
<dbReference type="Pfam" id="PF26557">
    <property type="entry name" value="Cullin_AB"/>
    <property type="match status" value="1"/>
</dbReference>
<dbReference type="SMART" id="SM00182">
    <property type="entry name" value="CULLIN"/>
    <property type="match status" value="1"/>
</dbReference>
<dbReference type="SUPFAM" id="SSF75632">
    <property type="entry name" value="Cullin homology domain"/>
    <property type="match status" value="1"/>
</dbReference>
<sequence length="2542" mass="286809">MAEQSSSLNEIQALHSDLLALSNSRLSNLERLAIELEAHIAAFRNLLNQKKRNEQSRKSIEGGKVERDGQMYVINDDFKHGTFQLADELNLDEVEASQIFFDAQADADATGRSILSCSILRFHQRRKLLLDCLRLTLQQNAEFEGISEQEQELKAFLGRIITESIRIQPQTTTTITTSNTPTFISKCMSAMGDIRQWLQKISDKVSSASVLGQPSQSDLLEIMEYQRQSLIKQHELLGIIVLYLVKENHSVVGDFELLLGVLKKADKYDNLMVHHFPALGAYIWRFGSPEGGSTIQDARALDKKFNVKTDQNSWILPYAYATFRAWWLAEYSGWYVEHHDGLPHEINLEEEAKQRSQQFTEALKDGAFDFLLSLSADAKAVSWSEPSRQGFRLWLQRKAPQLLSDSISFSNFFEDQFMEQLQTFIESFITNLPDVLRRLRIDEDEQRQLSHEHEHDLDLERFIVIISYAFDGRPKAALDGFWDVPDGVLIGFMYWASRRASTPLVSAFCEMLQAISGDAECATAAHEFLLDESPQAGKIKRAHALTWNQIFKELTFFTNKLRDQPVPQAQAYRHGKPNHDQAELEPESYIMLESYLRLISQLCSHSAVARQFLTQHPSYQLTDLLFQLASSSIPSRFRACAFTALRSLLSNKTKPAADYLWTALDIWVSGGYAHNSSSQRNTAPSSYAPDAILRKFGSGFEEPDAFIMLLHALVLPYEDDSALRDGLPFPELLGASSRMPGIDPYVDFAIGQVFGSRMADVMDPIQLRLLQLTCLTFIKTCLETFNEDLVIFANRSNVSVDTAIKTSDLQTYVLLHPFSRVMEWMYTSSVMDAIFSAIHQDVNEVASVAPDSPSIMCLLQGIRAVTLIMDLQPTYRDIVRPLIKRQASHRRSPVPNAAYASFEDGVLNHLTIIPDLGLYCSSGNPELVVASLKLLEKLSASPRLASAPKAGSRRIDRNKAIAALEENNAVEAISRSLLQEMEASIDETQGQTSDSYIIKVQILDFLIACLESCPGQTTIAHLLLGFQCRDDHIEVDVDSLFSRRISLFHSILTLAKDISLECDGSVPSWLVSLRYRCLRLLKQLWHSTLSSNLVMIEMRSNNLFFEMFIKQTLIRPGLLWDGRDLTDPEFLDSTSASCLSTFLNQRAIVLQYTSAELRQIALNHLPSLKERMFNTLLGSTMVEDGQQTDNCSVFDLFDFMDIPLDQSIALGSLSWFKDIDVSVCKEVRNDSPPLFNMMKLEELLTLRKSELVATKRLENPQDLTTFSNEAQIMFNYYFIDNKLKELKAARHKALQSWVQLLLVMIESMTYDESTKILFVLQTLQIILPRLESCLENPADALELARLTKALLFSLNLDSDAFKEGDLGQNLSDKLFHVFELSLRAINIVGANGPLKELFYSISYRYLTGTSETEIPTSPVIENPNDFNGSIRRAGQGNRGLAPIPGLRKPHSTQTVKLAGDRLIDIICDDALVGEQNCRIAALLLLGALVKMAKQETSNYIIESLNRLNFISILVHSIGDLANALQETSREDATILLSDFYARLALLVHISQTRSGATAVLNSGLFHSILISGLFSLDTDLEIDFNDSEAVGRHYSLLAAIMRVICCALVSRGLQNEQSLELGRRFLAENRAAILAVLKRSAGLGLENNAAEQSIVDISDSFMLLMTITRFVDKELQQELQHNRQSNKLSELAATKIDPSQQTGRRNHIICVFFSSMWSSNDLAVDTSSNSSKSAGKRKSNSTNTISGTSRDSSKKLRTLQSTSPDLRPNMNQTMGVSHPGTIDLTRVSNFQPHTGAKRLVIKNLRTSSPNDREQYFKKTWDELDGALASVFSNKQPVSPLEVLCRGVEAICRRGKEQANQLYRHLEKRCHTHIKDGLLPAIIRHVGSSSVEALRTVDKVWEIWRNQLVLLRSIFSYLDRSYLLNSKTLPQLEDMGIRQFREIVFVKGKDISKAGTQAILGICELVSYDREGLDLFDSVLLRASISTIHILGIYTNLFEKRFQEISSAYLERFAMERSSSPLKEYISSCENLLQRENLRCDTYNFDSTTKKILLDNAHEILISKRADVLLETVAVSKLLEDEAMASLKSLYQLLCLSGIQKELRKPFAHYIKVVGSHIAMDKERGDEMVVRLLELKRSLDIVIRDAFNKDGGITFCLRDAFGQFINDRQVAKAWGTDTSKVGEMIAKYMDLLLRGGLKAVPRSLVSDATDRDEAEKKGQSSTGDEDAELDRQLEQGLELFRFIEGKDVFEAFYKRDLARRLLMARSASQDAERNMLAKLRGECGSTFTHRLETMFKDQELSRDEMISYKQSLSNTSKTTLDLQVSVLSSAAWPTYPDIQVNLPAEVARHIEKYDRHYKHKHGGRRLTWKHSLAHSVVKATFNKGVKELLVSGFQAIVLLLFNDLEHDGHLSYADISKATGLIDSELERTLQSLACAKIRILTKHPKGRDISHTDTFTINLNFSDPKYRIKINQIQMKETQAENKEMHEKVVRDRSFETQAAIVRIMKSRKKLTHQNLVAEVINSMKGRGAVEPAEIKKHIETT</sequence>
<keyword evidence="8" id="KW-1185">Reference proteome</keyword>
<dbReference type="PANTHER" id="PTHR11932">
    <property type="entry name" value="CULLIN"/>
    <property type="match status" value="1"/>
</dbReference>
<dbReference type="Pfam" id="PF00888">
    <property type="entry name" value="Cullin"/>
    <property type="match status" value="1"/>
</dbReference>
<feature type="region of interest" description="Disordered" evidence="5">
    <location>
        <begin position="1724"/>
        <end position="1775"/>
    </location>
</feature>
<dbReference type="Pfam" id="PF10557">
    <property type="entry name" value="Cullin_Nedd8"/>
    <property type="match status" value="1"/>
</dbReference>
<dbReference type="EMBL" id="CP063412">
    <property type="protein sequence ID" value="QSZ37029.1"/>
    <property type="molecule type" value="Genomic_DNA"/>
</dbReference>
<dbReference type="Gene3D" id="1.10.10.10">
    <property type="entry name" value="Winged helix-like DNA-binding domain superfamily/Winged helix DNA-binding domain"/>
    <property type="match status" value="1"/>
</dbReference>
<keyword evidence="4" id="KW-0175">Coiled coil</keyword>
<organism evidence="7 8">
    <name type="scientific">Monilinia vaccinii-corymbosi</name>
    <dbReference type="NCBI Taxonomy" id="61207"/>
    <lineage>
        <taxon>Eukaryota</taxon>
        <taxon>Fungi</taxon>
        <taxon>Dikarya</taxon>
        <taxon>Ascomycota</taxon>
        <taxon>Pezizomycotina</taxon>
        <taxon>Leotiomycetes</taxon>
        <taxon>Helotiales</taxon>
        <taxon>Sclerotiniaceae</taxon>
        <taxon>Monilinia</taxon>
    </lineage>
</organism>
<dbReference type="InterPro" id="IPR045093">
    <property type="entry name" value="Cullin"/>
</dbReference>
<reference evidence="7" key="1">
    <citation type="submission" date="2020-10" db="EMBL/GenBank/DDBJ databases">
        <title>Genome Sequence of Monilinia vaccinii-corymbosi Sheds Light on Mummy Berry Disease Infection of Blueberry and Mating Type.</title>
        <authorList>
            <person name="Yow A.G."/>
            <person name="Zhang Y."/>
            <person name="Bansal K."/>
            <person name="Eacker S.M."/>
            <person name="Sullivan S."/>
            <person name="Liachko I."/>
            <person name="Cubeta M.A."/>
            <person name="Rollins J.A."/>
            <person name="Ashrafi H."/>
        </authorList>
    </citation>
    <scope>NUCLEOTIDE SEQUENCE</scope>
    <source>
        <strain evidence="7">RL-1</strain>
    </source>
</reference>
<dbReference type="OrthoDB" id="2019644at2759"/>
<dbReference type="SMART" id="SM00884">
    <property type="entry name" value="Cullin_Nedd8"/>
    <property type="match status" value="1"/>
</dbReference>
<evidence type="ECO:0000313" key="8">
    <source>
        <dbReference type="Proteomes" id="UP000672032"/>
    </source>
</evidence>
<dbReference type="GO" id="GO:0005643">
    <property type="term" value="C:nuclear pore"/>
    <property type="evidence" value="ECO:0007669"/>
    <property type="project" value="InterPro"/>
</dbReference>
<proteinExistence type="inferred from homology"/>
<dbReference type="FunFam" id="3.30.230.130:FF:000006">
    <property type="entry name" value="Cullin-4 like"/>
    <property type="match status" value="1"/>
</dbReference>
<protein>
    <recommendedName>
        <fullName evidence="6">Cullin family profile domain-containing protein</fullName>
    </recommendedName>
</protein>
<dbReference type="InterPro" id="IPR036388">
    <property type="entry name" value="WH-like_DNA-bd_sf"/>
</dbReference>
<dbReference type="GO" id="GO:0031625">
    <property type="term" value="F:ubiquitin protein ligase binding"/>
    <property type="evidence" value="ECO:0007669"/>
    <property type="project" value="InterPro"/>
</dbReference>
<accession>A0A8A3PQ49</accession>
<evidence type="ECO:0000259" key="6">
    <source>
        <dbReference type="PROSITE" id="PS50069"/>
    </source>
</evidence>
<dbReference type="InterPro" id="IPR059120">
    <property type="entry name" value="Cullin-like_AB"/>
</dbReference>
<dbReference type="Gene3D" id="3.30.230.130">
    <property type="entry name" value="Cullin, Chain C, Domain 2"/>
    <property type="match status" value="1"/>
</dbReference>
<feature type="region of interest" description="Disordered" evidence="5">
    <location>
        <begin position="2206"/>
        <end position="2227"/>
    </location>
</feature>
<gene>
    <name evidence="7" type="ORF">DSL72_009121</name>
</gene>
<evidence type="ECO:0000256" key="5">
    <source>
        <dbReference type="SAM" id="MobiDB-lite"/>
    </source>
</evidence>
<feature type="coiled-coil region" evidence="4">
    <location>
        <begin position="26"/>
        <end position="53"/>
    </location>
</feature>
<feature type="compositionally biased region" description="Basic and acidic residues" evidence="5">
    <location>
        <begin position="2207"/>
        <end position="2217"/>
    </location>
</feature>
<dbReference type="Gene3D" id="1.20.1310.10">
    <property type="entry name" value="Cullin Repeats"/>
    <property type="match status" value="4"/>
</dbReference>